<evidence type="ECO:0000313" key="3">
    <source>
        <dbReference type="Proteomes" id="UP001148125"/>
    </source>
</evidence>
<dbReference type="EMBL" id="JAOTPO010000021">
    <property type="protein sequence ID" value="MDE5415827.1"/>
    <property type="molecule type" value="Genomic_DNA"/>
</dbReference>
<proteinExistence type="predicted"/>
<organism evidence="2 3">
    <name type="scientific">Alkalihalobacterium chitinilyticum</name>
    <dbReference type="NCBI Taxonomy" id="2980103"/>
    <lineage>
        <taxon>Bacteria</taxon>
        <taxon>Bacillati</taxon>
        <taxon>Bacillota</taxon>
        <taxon>Bacilli</taxon>
        <taxon>Bacillales</taxon>
        <taxon>Bacillaceae</taxon>
        <taxon>Alkalihalobacterium</taxon>
    </lineage>
</organism>
<reference evidence="2" key="1">
    <citation type="submission" date="2024-05" db="EMBL/GenBank/DDBJ databases">
        <title>Alkalihalobacillus sp. strain MEB203 novel alkaliphilic bacterium from Lonar Lake, India.</title>
        <authorList>
            <person name="Joshi A."/>
            <person name="Thite S."/>
            <person name="Mengade P."/>
        </authorList>
    </citation>
    <scope>NUCLEOTIDE SEQUENCE</scope>
    <source>
        <strain evidence="2">MEB 203</strain>
    </source>
</reference>
<gene>
    <name evidence="2" type="ORF">N7Z68_20980</name>
</gene>
<dbReference type="InterPro" id="IPR011528">
    <property type="entry name" value="NERD"/>
</dbReference>
<dbReference type="PROSITE" id="PS50965">
    <property type="entry name" value="NERD"/>
    <property type="match status" value="1"/>
</dbReference>
<comment type="caution">
    <text evidence="2">The sequence shown here is derived from an EMBL/GenBank/DDBJ whole genome shotgun (WGS) entry which is preliminary data.</text>
</comment>
<sequence length="308" mass="36282">MLLKKRKETIELIVLRSLNARMQLSKKEENYYSYLEKGFVGEQRFDGWLETLTNDCLILFGIELEVNNSTIQLDALLIYADTIYIIEVKNYQGDYYIENDRWYTYSKIETKNLLLQLKRSEMLFRLLQDLGFPSSVESFLVFVNPDFYLYQAPFNLPIIFPHQIERFLDRLNKKSAKLKEKHSRLADHLLSLHIEESPYARIPQYSFELLVKGIMCRGCWSIDTKIDDRDLICSSCDFVEDVDSAVLRSVEEFRMLFPDEKLTTNQIHEWCNKPVSKKTIRRMLQTKYKLVGHGKSAGYVSCINEDES</sequence>
<feature type="domain" description="NERD" evidence="1">
    <location>
        <begin position="37"/>
        <end position="150"/>
    </location>
</feature>
<evidence type="ECO:0000313" key="2">
    <source>
        <dbReference type="EMBL" id="MDE5415827.1"/>
    </source>
</evidence>
<name>A0ABT5VM11_9BACI</name>
<dbReference type="RefSeq" id="WP_275120420.1">
    <property type="nucleotide sequence ID" value="NZ_JAOTPO010000021.1"/>
</dbReference>
<dbReference type="Proteomes" id="UP001148125">
    <property type="component" value="Unassembled WGS sequence"/>
</dbReference>
<protein>
    <submittedName>
        <fullName evidence="2">NERD domain-containing protein</fullName>
    </submittedName>
</protein>
<accession>A0ABT5VM11</accession>
<evidence type="ECO:0000259" key="1">
    <source>
        <dbReference type="PROSITE" id="PS50965"/>
    </source>
</evidence>
<keyword evidence="3" id="KW-1185">Reference proteome</keyword>
<dbReference type="Pfam" id="PF08378">
    <property type="entry name" value="NERD"/>
    <property type="match status" value="1"/>
</dbReference>